<dbReference type="RefSeq" id="WP_377938982.1">
    <property type="nucleotide sequence ID" value="NZ_JBHTHQ010000021.1"/>
</dbReference>
<feature type="domain" description="GPI inositol-deacylase PGAP1-like alpha/beta" evidence="2">
    <location>
        <begin position="298"/>
        <end position="366"/>
    </location>
</feature>
<dbReference type="InterPro" id="IPR029058">
    <property type="entry name" value="AB_hydrolase_fold"/>
</dbReference>
<dbReference type="Proteomes" id="UP001597036">
    <property type="component" value="Unassembled WGS sequence"/>
</dbReference>
<protein>
    <submittedName>
        <fullName evidence="3">Alpha/beta hydrolase</fullName>
    </submittedName>
</protein>
<proteinExistence type="predicted"/>
<keyword evidence="3" id="KW-0378">Hydrolase</keyword>
<evidence type="ECO:0000259" key="2">
    <source>
        <dbReference type="Pfam" id="PF07819"/>
    </source>
</evidence>
<accession>A0ABW2Y5E6</accession>
<evidence type="ECO:0000313" key="3">
    <source>
        <dbReference type="EMBL" id="MFD0705290.1"/>
    </source>
</evidence>
<dbReference type="InterPro" id="IPR012908">
    <property type="entry name" value="PGAP1-ab_dom-like"/>
</dbReference>
<dbReference type="EMBL" id="JBHTHQ010000021">
    <property type="protein sequence ID" value="MFD0705290.1"/>
    <property type="molecule type" value="Genomic_DNA"/>
</dbReference>
<dbReference type="Gene3D" id="3.40.50.1820">
    <property type="entry name" value="alpha/beta hydrolase"/>
    <property type="match status" value="1"/>
</dbReference>
<keyword evidence="4" id="KW-1185">Reference proteome</keyword>
<evidence type="ECO:0000313" key="4">
    <source>
        <dbReference type="Proteomes" id="UP001597036"/>
    </source>
</evidence>
<dbReference type="GO" id="GO:0016787">
    <property type="term" value="F:hydrolase activity"/>
    <property type="evidence" value="ECO:0007669"/>
    <property type="project" value="UniProtKB-KW"/>
</dbReference>
<sequence>MSQSTYTYATISSQHSTYLDDPEALATAAHCMSRTADTLLNQAHALSVCQTSCHQHAQALHVCATHSTSCAAASSVTQMSNSVGAHATSLTHFSQTMRESADKLTRCLNLYSSAEESTVRFLNSSLGWFTQSAPLKTAFGIAALGVMSEIFSPKASTVDVLTATDKFQEAYMNGLGNKISHGHGVPGSAEILARPAAVLSDILQGNTVTCTPVTPKRRLPAAHGIESSLTNLQAVGEGQLGNSYGTIAIQRYTNASGEHSWVVTIPGTDGKRDSPFGWAQNVTLMAGKEQTRRLSDSQIAVLTAMRQAGIQPGEKVALVGHSQGGIVAASLASDSSVPYTISHVVTAGSPIANHQIDTSKTWVTSVETNKELVSHLDGASNPHKRNWLTVSGNITDNPTPASTATSSSTAVSGGASSTNSPTPVPHASQKHELTHSMNYHVATYRDAEKLHSDDLAQHERHFAQITDGIMDQNMYFECRISHGK</sequence>
<evidence type="ECO:0000256" key="1">
    <source>
        <dbReference type="SAM" id="MobiDB-lite"/>
    </source>
</evidence>
<dbReference type="Pfam" id="PF07819">
    <property type="entry name" value="PGAP1"/>
    <property type="match status" value="1"/>
</dbReference>
<name>A0ABW2Y5E6_9BIFI</name>
<reference evidence="4" key="1">
    <citation type="journal article" date="2019" name="Int. J. Syst. Evol. Microbiol.">
        <title>The Global Catalogue of Microorganisms (GCM) 10K type strain sequencing project: providing services to taxonomists for standard genome sequencing and annotation.</title>
        <authorList>
            <consortium name="The Broad Institute Genomics Platform"/>
            <consortium name="The Broad Institute Genome Sequencing Center for Infectious Disease"/>
            <person name="Wu L."/>
            <person name="Ma J."/>
        </authorList>
    </citation>
    <scope>NUCLEOTIDE SEQUENCE [LARGE SCALE GENOMIC DNA]</scope>
    <source>
        <strain evidence="4">CCM 8604</strain>
    </source>
</reference>
<dbReference type="SUPFAM" id="SSF53474">
    <property type="entry name" value="alpha/beta-Hydrolases"/>
    <property type="match status" value="1"/>
</dbReference>
<feature type="region of interest" description="Disordered" evidence="1">
    <location>
        <begin position="392"/>
        <end position="429"/>
    </location>
</feature>
<feature type="compositionally biased region" description="Low complexity" evidence="1">
    <location>
        <begin position="397"/>
        <end position="420"/>
    </location>
</feature>
<comment type="caution">
    <text evidence="3">The sequence shown here is derived from an EMBL/GenBank/DDBJ whole genome shotgun (WGS) entry which is preliminary data.</text>
</comment>
<gene>
    <name evidence="3" type="ORF">ACFQY8_05980</name>
</gene>
<organism evidence="3 4">
    <name type="scientific">Alloscardovia venturai</name>
    <dbReference type="NCBI Taxonomy" id="1769421"/>
    <lineage>
        <taxon>Bacteria</taxon>
        <taxon>Bacillati</taxon>
        <taxon>Actinomycetota</taxon>
        <taxon>Actinomycetes</taxon>
        <taxon>Bifidobacteriales</taxon>
        <taxon>Bifidobacteriaceae</taxon>
        <taxon>Alloscardovia</taxon>
    </lineage>
</organism>